<comment type="caution">
    <text evidence="2">The sequence shown here is derived from an EMBL/GenBank/DDBJ whole genome shotgun (WGS) entry which is preliminary data.</text>
</comment>
<dbReference type="AlphaFoldDB" id="A0A923PNG5"/>
<keyword evidence="3" id="KW-1185">Reference proteome</keyword>
<organism evidence="2 3">
    <name type="scientific">Neolewinella lacunae</name>
    <dbReference type="NCBI Taxonomy" id="1517758"/>
    <lineage>
        <taxon>Bacteria</taxon>
        <taxon>Pseudomonadati</taxon>
        <taxon>Bacteroidota</taxon>
        <taxon>Saprospiria</taxon>
        <taxon>Saprospirales</taxon>
        <taxon>Lewinellaceae</taxon>
        <taxon>Neolewinella</taxon>
    </lineage>
</organism>
<evidence type="ECO:0000313" key="2">
    <source>
        <dbReference type="EMBL" id="MBC6995946.1"/>
    </source>
</evidence>
<reference evidence="2" key="1">
    <citation type="submission" date="2020-08" db="EMBL/GenBank/DDBJ databases">
        <title>Lewinella bacteria from marine environments.</title>
        <authorList>
            <person name="Zhong Y."/>
        </authorList>
    </citation>
    <scope>NUCLEOTIDE SEQUENCE</scope>
    <source>
        <strain evidence="2">KCTC 42187</strain>
    </source>
</reference>
<dbReference type="Proteomes" id="UP000650081">
    <property type="component" value="Unassembled WGS sequence"/>
</dbReference>
<evidence type="ECO:0000256" key="1">
    <source>
        <dbReference type="SAM" id="SignalP"/>
    </source>
</evidence>
<dbReference type="EMBL" id="JACSIT010000142">
    <property type="protein sequence ID" value="MBC6995946.1"/>
    <property type="molecule type" value="Genomic_DNA"/>
</dbReference>
<dbReference type="RefSeq" id="WP_187467972.1">
    <property type="nucleotide sequence ID" value="NZ_JACSIT010000142.1"/>
</dbReference>
<name>A0A923PNG5_9BACT</name>
<protein>
    <recommendedName>
        <fullName evidence="4">Lipoprotein</fullName>
    </recommendedName>
</protein>
<evidence type="ECO:0008006" key="4">
    <source>
        <dbReference type="Google" id="ProtNLM"/>
    </source>
</evidence>
<sequence>MIRLLPALALLLLLFSSCGPRLSPLTQRLIDDQNWSEDELKRIQFYLSEDLVLTRELRNGNSEIRNGQVKIVDGREVEQMVFKRNTPGVFVFSPKTQRMGISFERNDEDFLVFGPNPKAGDRYTLLASDWNRNSGTVTYAGKTWRVNSSDAYASLLIPLKRLRDNDVSGRVVGGRKL</sequence>
<proteinExistence type="predicted"/>
<accession>A0A923PNG5</accession>
<evidence type="ECO:0000313" key="3">
    <source>
        <dbReference type="Proteomes" id="UP000650081"/>
    </source>
</evidence>
<feature type="signal peptide" evidence="1">
    <location>
        <begin position="1"/>
        <end position="22"/>
    </location>
</feature>
<dbReference type="PROSITE" id="PS51257">
    <property type="entry name" value="PROKAR_LIPOPROTEIN"/>
    <property type="match status" value="1"/>
</dbReference>
<gene>
    <name evidence="2" type="ORF">H9S92_17390</name>
</gene>
<feature type="chain" id="PRO_5036926868" description="Lipoprotein" evidence="1">
    <location>
        <begin position="23"/>
        <end position="177"/>
    </location>
</feature>
<keyword evidence="1" id="KW-0732">Signal</keyword>